<evidence type="ECO:0000259" key="2">
    <source>
        <dbReference type="Pfam" id="PF14340"/>
    </source>
</evidence>
<feature type="domain" description="DUF4395" evidence="2">
    <location>
        <begin position="3"/>
        <end position="132"/>
    </location>
</feature>
<dbReference type="EMBL" id="JAIBOA010000015">
    <property type="protein sequence ID" value="MBW8485249.1"/>
    <property type="molecule type" value="Genomic_DNA"/>
</dbReference>
<dbReference type="Pfam" id="PF14340">
    <property type="entry name" value="DUF4395"/>
    <property type="match status" value="1"/>
</dbReference>
<dbReference type="RefSeq" id="WP_220168474.1">
    <property type="nucleotide sequence ID" value="NZ_JAIBOA010000015.1"/>
</dbReference>
<comment type="caution">
    <text evidence="3">The sequence shown here is derived from an EMBL/GenBank/DDBJ whole genome shotgun (WGS) entry which is preliminary data.</text>
</comment>
<feature type="transmembrane region" description="Helical" evidence="1">
    <location>
        <begin position="12"/>
        <end position="32"/>
    </location>
</feature>
<organism evidence="3 4">
    <name type="scientific">Actinomadura parmotrematis</name>
    <dbReference type="NCBI Taxonomy" id="2864039"/>
    <lineage>
        <taxon>Bacteria</taxon>
        <taxon>Bacillati</taxon>
        <taxon>Actinomycetota</taxon>
        <taxon>Actinomycetes</taxon>
        <taxon>Streptosporangiales</taxon>
        <taxon>Thermomonosporaceae</taxon>
        <taxon>Actinomadura</taxon>
    </lineage>
</organism>
<reference evidence="3 4" key="1">
    <citation type="submission" date="2021-07" db="EMBL/GenBank/DDBJ databases">
        <title>Actinomadura sp. PM05-2 isolated from lichen.</title>
        <authorList>
            <person name="Somphong A."/>
            <person name="Phongsopitanun W."/>
            <person name="Tanasupawat S."/>
            <person name="Peongsungnone V."/>
        </authorList>
    </citation>
    <scope>NUCLEOTIDE SEQUENCE [LARGE SCALE GENOMIC DNA]</scope>
    <source>
        <strain evidence="3 4">PM05-2</strain>
    </source>
</reference>
<keyword evidence="1" id="KW-0812">Transmembrane</keyword>
<feature type="transmembrane region" description="Helical" evidence="1">
    <location>
        <begin position="106"/>
        <end position="130"/>
    </location>
</feature>
<keyword evidence="4" id="KW-1185">Reference proteome</keyword>
<sequence length="145" mass="14994">MHVDPRGQRFGAALTSAVLVVVLITGSGPLLAVQAAVFAAGALLGLRFAPYGWLYKVAVRPRIGPPAETEPEAPPRFAQGVGLAFALAGVAGFGFGITWLGLGATALALAAAFLNAAFGFCLGCETYLLVRRITTKSHSDREVPV</sequence>
<keyword evidence="1" id="KW-1133">Transmembrane helix</keyword>
<evidence type="ECO:0000313" key="4">
    <source>
        <dbReference type="Proteomes" id="UP000774570"/>
    </source>
</evidence>
<keyword evidence="1" id="KW-0472">Membrane</keyword>
<evidence type="ECO:0000256" key="1">
    <source>
        <dbReference type="SAM" id="Phobius"/>
    </source>
</evidence>
<accession>A0ABS7FXU0</accession>
<protein>
    <submittedName>
        <fullName evidence="3">DUF4395 domain-containing protein</fullName>
    </submittedName>
</protein>
<feature type="transmembrane region" description="Helical" evidence="1">
    <location>
        <begin position="80"/>
        <end position="100"/>
    </location>
</feature>
<name>A0ABS7FXU0_9ACTN</name>
<dbReference type="Proteomes" id="UP000774570">
    <property type="component" value="Unassembled WGS sequence"/>
</dbReference>
<proteinExistence type="predicted"/>
<feature type="transmembrane region" description="Helical" evidence="1">
    <location>
        <begin position="38"/>
        <end position="59"/>
    </location>
</feature>
<evidence type="ECO:0000313" key="3">
    <source>
        <dbReference type="EMBL" id="MBW8485249.1"/>
    </source>
</evidence>
<dbReference type="InterPro" id="IPR025508">
    <property type="entry name" value="DUF4395"/>
</dbReference>
<gene>
    <name evidence="3" type="ORF">K1Y72_22915</name>
</gene>